<dbReference type="EMBL" id="OU015584">
    <property type="protein sequence ID" value="CAG5086070.1"/>
    <property type="molecule type" value="Genomic_DNA"/>
</dbReference>
<feature type="signal peptide" evidence="1">
    <location>
        <begin position="1"/>
        <end position="18"/>
    </location>
</feature>
<evidence type="ECO:0000256" key="1">
    <source>
        <dbReference type="SAM" id="SignalP"/>
    </source>
</evidence>
<dbReference type="AlphaFoldDB" id="A0A916JQK2"/>
<dbReference type="Proteomes" id="UP000683507">
    <property type="component" value="Chromosome"/>
</dbReference>
<dbReference type="Pfam" id="PF11751">
    <property type="entry name" value="PorP_SprF"/>
    <property type="match status" value="1"/>
</dbReference>
<gene>
    <name evidence="2" type="ORF">CRYO30217_02997</name>
</gene>
<feature type="chain" id="PRO_5037104098" description="Type IX secretion system membrane protein PorP/SprF" evidence="1">
    <location>
        <begin position="19"/>
        <end position="318"/>
    </location>
</feature>
<dbReference type="InterPro" id="IPR019861">
    <property type="entry name" value="PorP/SprF_Bacteroidetes"/>
</dbReference>
<evidence type="ECO:0000313" key="2">
    <source>
        <dbReference type="EMBL" id="CAG5086070.1"/>
    </source>
</evidence>
<evidence type="ECO:0000313" key="3">
    <source>
        <dbReference type="Proteomes" id="UP000683507"/>
    </source>
</evidence>
<accession>A0A916JQK2</accession>
<dbReference type="NCBIfam" id="TIGR03519">
    <property type="entry name" value="T9SS_PorP_fam"/>
    <property type="match status" value="1"/>
</dbReference>
<organism evidence="2 3">
    <name type="scientific">Parvicella tangerina</name>
    <dbReference type="NCBI Taxonomy" id="2829795"/>
    <lineage>
        <taxon>Bacteria</taxon>
        <taxon>Pseudomonadati</taxon>
        <taxon>Bacteroidota</taxon>
        <taxon>Flavobacteriia</taxon>
        <taxon>Flavobacteriales</taxon>
        <taxon>Parvicellaceae</taxon>
        <taxon>Parvicella</taxon>
    </lineage>
</organism>
<reference evidence="2" key="1">
    <citation type="submission" date="2021-04" db="EMBL/GenBank/DDBJ databases">
        <authorList>
            <person name="Rodrigo-Torres L."/>
            <person name="Arahal R. D."/>
            <person name="Lucena T."/>
        </authorList>
    </citation>
    <scope>NUCLEOTIDE SEQUENCE</scope>
    <source>
        <strain evidence="2">AS29M-1</strain>
    </source>
</reference>
<sequence length="318" mass="36097">MRSALIISFLISCLVAMSQQQMVTTNFLMNDYYYNPAIAGSKDKHIANIAYRNQWTGFQGAPVTLFGNFYGSYKNEEKIGYGVSLVSDRNGLTQNTGLYLNYAYHFKLSEKVKLGLGVKPGYMQYRVKLYDAQLADEGDEVLTGNVLSANALDVQSGFHLYAENFFIMGAVKHLFGKAVQFTSYNANLAKHYTLIGGYNFLFEKKKLELQPSIMLNYVEPVPLQWTGMLKATYDDKWWVGITYRSQDAAGINFGYCIKDRITIGYGFDYSLTGIRQYQSGSHEIMISFITTPNRPTLDEEDEELNKSIMDDLKKKTND</sequence>
<keyword evidence="3" id="KW-1185">Reference proteome</keyword>
<dbReference type="KEGG" id="ptan:CRYO30217_02997"/>
<name>A0A916JQK2_9FLAO</name>
<proteinExistence type="predicted"/>
<dbReference type="RefSeq" id="WP_258543192.1">
    <property type="nucleotide sequence ID" value="NZ_OU015584.1"/>
</dbReference>
<protein>
    <recommendedName>
        <fullName evidence="4">Type IX secretion system membrane protein PorP/SprF</fullName>
    </recommendedName>
</protein>
<keyword evidence="1" id="KW-0732">Signal</keyword>
<evidence type="ECO:0008006" key="4">
    <source>
        <dbReference type="Google" id="ProtNLM"/>
    </source>
</evidence>